<dbReference type="STRING" id="1294262.GCA_001316085_02259"/>
<feature type="transmembrane region" description="Helical" evidence="1">
    <location>
        <begin position="55"/>
        <end position="77"/>
    </location>
</feature>
<keyword evidence="3" id="KW-1185">Reference proteome</keyword>
<keyword evidence="1" id="KW-0812">Transmembrane</keyword>
<name>A0A510DSG6_9CREN</name>
<feature type="transmembrane region" description="Helical" evidence="1">
    <location>
        <begin position="275"/>
        <end position="292"/>
    </location>
</feature>
<dbReference type="OrthoDB" id="34715at2157"/>
<keyword evidence="1" id="KW-0472">Membrane</keyword>
<dbReference type="AlphaFoldDB" id="A0A510DSG6"/>
<dbReference type="Proteomes" id="UP000322983">
    <property type="component" value="Chromosome"/>
</dbReference>
<feature type="transmembrane region" description="Helical" evidence="1">
    <location>
        <begin position="143"/>
        <end position="163"/>
    </location>
</feature>
<evidence type="ECO:0000313" key="2">
    <source>
        <dbReference type="EMBL" id="BBG23070.1"/>
    </source>
</evidence>
<dbReference type="EMBL" id="AP018929">
    <property type="protein sequence ID" value="BBG23070.1"/>
    <property type="molecule type" value="Genomic_DNA"/>
</dbReference>
<feature type="transmembrane region" description="Helical" evidence="1">
    <location>
        <begin position="89"/>
        <end position="109"/>
    </location>
</feature>
<protein>
    <submittedName>
        <fullName evidence="2">Uncharacterized protein</fullName>
    </submittedName>
</protein>
<feature type="transmembrane region" description="Helical" evidence="1">
    <location>
        <begin position="6"/>
        <end position="24"/>
    </location>
</feature>
<evidence type="ECO:0000256" key="1">
    <source>
        <dbReference type="SAM" id="Phobius"/>
    </source>
</evidence>
<keyword evidence="1" id="KW-1133">Transmembrane helix</keyword>
<reference evidence="2 3" key="1">
    <citation type="journal article" date="2020" name="Int. J. Syst. Evol. Microbiol.">
        <title>Sulfuracidifex tepidarius gen. nov., sp. nov. and transfer of Sulfolobus metallicus Huber and Stetter 1992 to the genus Sulfuracidifex as Sulfuracidifex metallicus comb. nov.</title>
        <authorList>
            <person name="Itoh T."/>
            <person name="Miura T."/>
            <person name="Sakai H.D."/>
            <person name="Kato S."/>
            <person name="Ohkuma M."/>
            <person name="Takashina T."/>
        </authorList>
    </citation>
    <scope>NUCLEOTIDE SEQUENCE [LARGE SCALE GENOMIC DNA]</scope>
    <source>
        <strain evidence="2 3">IC-006</strain>
    </source>
</reference>
<dbReference type="GeneID" id="41714230"/>
<sequence>MREINSNSFNISLFLSVYIIAQFLELFFNREFLVSVLPFGLAGISVTTVEPYLHFAYVVGGASYVILLILQPVLLAYSVIYLKGWGRALLTSVLASTVGLDLIHIAVGINNTSFNVPYIFSLIYVALIVASSFYLVEKSGRRSIYLLMVPDVIAFSFLSFAWMDQMVGNSIAGIISGYSGFILAYAVIFAGASFVIMESKKTSWKSVIPFFLVGALVSIATVLNIIPGWGFAIGVAFPYIFGILGVTDWMPPVIFFLAFLTLGVAIGLRKNDYPLFLGSVSLMAGTVIFDSIPLTVYMLAPLMASLIMMISKANMEKKAEVQLSK</sequence>
<feature type="transmembrane region" description="Helical" evidence="1">
    <location>
        <begin position="175"/>
        <end position="196"/>
    </location>
</feature>
<organism evidence="2 3">
    <name type="scientific">Sulfuracidifex tepidarius</name>
    <dbReference type="NCBI Taxonomy" id="1294262"/>
    <lineage>
        <taxon>Archaea</taxon>
        <taxon>Thermoproteota</taxon>
        <taxon>Thermoprotei</taxon>
        <taxon>Sulfolobales</taxon>
        <taxon>Sulfolobaceae</taxon>
        <taxon>Sulfuracidifex</taxon>
    </lineage>
</organism>
<dbReference type="KEGG" id="step:IC006_0354"/>
<proteinExistence type="predicted"/>
<feature type="transmembrane region" description="Helical" evidence="1">
    <location>
        <begin position="208"/>
        <end position="237"/>
    </location>
</feature>
<gene>
    <name evidence="2" type="ORF">IC006_0354</name>
</gene>
<feature type="transmembrane region" description="Helical" evidence="1">
    <location>
        <begin position="249"/>
        <end position="268"/>
    </location>
</feature>
<dbReference type="RefSeq" id="WP_054846320.1">
    <property type="nucleotide sequence ID" value="NZ_AP018929.1"/>
</dbReference>
<accession>A0A510DSG6</accession>
<feature type="transmembrane region" description="Helical" evidence="1">
    <location>
        <begin position="115"/>
        <end position="136"/>
    </location>
</feature>
<evidence type="ECO:0000313" key="3">
    <source>
        <dbReference type="Proteomes" id="UP000322983"/>
    </source>
</evidence>